<organism evidence="4 5">
    <name type="scientific">Leersia perrieri</name>
    <dbReference type="NCBI Taxonomy" id="77586"/>
    <lineage>
        <taxon>Eukaryota</taxon>
        <taxon>Viridiplantae</taxon>
        <taxon>Streptophyta</taxon>
        <taxon>Embryophyta</taxon>
        <taxon>Tracheophyta</taxon>
        <taxon>Spermatophyta</taxon>
        <taxon>Magnoliopsida</taxon>
        <taxon>Liliopsida</taxon>
        <taxon>Poales</taxon>
        <taxon>Poaceae</taxon>
        <taxon>BOP clade</taxon>
        <taxon>Oryzoideae</taxon>
        <taxon>Oryzeae</taxon>
        <taxon>Oryzinae</taxon>
        <taxon>Leersia</taxon>
    </lineage>
</organism>
<feature type="transmembrane region" description="Helical" evidence="2">
    <location>
        <begin position="372"/>
        <end position="392"/>
    </location>
</feature>
<name>A0A0D9WL67_9ORYZ</name>
<feature type="transmembrane region" description="Helical" evidence="2">
    <location>
        <begin position="423"/>
        <end position="442"/>
    </location>
</feature>
<dbReference type="HOGENOM" id="CLU_008762_0_1_1"/>
<dbReference type="EnsemblPlants" id="LPERR06G01140.1">
    <property type="protein sequence ID" value="LPERR06G01140.1"/>
    <property type="gene ID" value="LPERR06G01140"/>
</dbReference>
<dbReference type="eggNOG" id="ENOG502QSWW">
    <property type="taxonomic scope" value="Eukaryota"/>
</dbReference>
<keyword evidence="5" id="KW-1185">Reference proteome</keyword>
<feature type="domain" description="DUF4220" evidence="3">
    <location>
        <begin position="140"/>
        <end position="484"/>
    </location>
</feature>
<dbReference type="AlphaFoldDB" id="A0A0D9WL67"/>
<dbReference type="Pfam" id="PF04578">
    <property type="entry name" value="DUF594"/>
    <property type="match status" value="1"/>
</dbReference>
<reference evidence="4" key="3">
    <citation type="submission" date="2015-04" db="UniProtKB">
        <authorList>
            <consortium name="EnsemblPlants"/>
        </authorList>
    </citation>
    <scope>IDENTIFICATION</scope>
</reference>
<evidence type="ECO:0000313" key="4">
    <source>
        <dbReference type="EnsemblPlants" id="LPERR06G01140.1"/>
    </source>
</evidence>
<evidence type="ECO:0000256" key="1">
    <source>
        <dbReference type="SAM" id="MobiDB-lite"/>
    </source>
</evidence>
<feature type="transmembrane region" description="Helical" evidence="2">
    <location>
        <begin position="135"/>
        <end position="154"/>
    </location>
</feature>
<reference evidence="4 5" key="1">
    <citation type="submission" date="2012-08" db="EMBL/GenBank/DDBJ databases">
        <title>Oryza genome evolution.</title>
        <authorList>
            <person name="Wing R.A."/>
        </authorList>
    </citation>
    <scope>NUCLEOTIDE SEQUENCE</scope>
</reference>
<feature type="transmembrane region" description="Helical" evidence="2">
    <location>
        <begin position="160"/>
        <end position="180"/>
    </location>
</feature>
<feature type="region of interest" description="Disordered" evidence="1">
    <location>
        <begin position="742"/>
        <end position="769"/>
    </location>
</feature>
<sequence length="869" mass="96432">MDDNHELLQSCSKTMMSFVNNITASYADKSNESSIVATSVAMFILAAVFFNLNLFSHVSEVSSVLNPTVRLFLSSALSLFLPVMSYLFSEAKNGPVAGGDKSSCTREDRNLSLLARVILMWMLLVELLRKKVYSSLIAHASSVAWLGNLVFFNLKAAGQKALFGVLWVLCAAKLVQRVAITEIGKRSFAHGKNARLISSYMQTNTNPKNHLHHDGSVMSSSSRLIMERCNYAVMGEENMVVKAGPHGYELDLAGGNGVVTVGKIWQSNEHPRLKRLCLSFALFKLLRRRFERLPPATKQETDECRDVIFEGMCKEAQAAAAAAGDVSPEVALFQVVNDEVNFLTEYYHSVLPVVLASPYFFVVNYLCFPAVVFGLCVMTIVLCGNGSVVYAFKSLSGDNYAVSSGILSLTKCLWKNVIRSPTVFFSIVDVSICYILFIVVIYEEVWELVVFLLSNWFIVSLLCTFSAKPHRRESPTFRGAVRCILWLRRNLTHYPSFITIKQFSVMGMCWLPMRLPTATLTKHAKLAILERFRGQHSGDPPLSNGRAVLTSMAAGGRHRRFSRLAWACESGSVAEVMLTWHIATGFLETKRQHSGWSASRRTALLPDDKEGTDRIYSEMKSQLKAVLGGARGYYLSSEHTRRDTIAAIPAKLLIISPERRHAGMTVLERGAVLGKELVDELAADDGDEEAVWEMLADVWVELLVYVSPSRGEEHAKGHEMALVKGVELVTLLWVLATHTGVTRPDGGGGDTPALKKEKKSGKQRSNYNGSAQVIVAKHCKNKQLRLVNAESKAQPPPNDLLVEQHLLSEAFKKVNNIKTLSDARPERTRFSPEGQRANMTIPPRRKRRPQASIPSAMVEDQARLSPKAL</sequence>
<feature type="transmembrane region" description="Helical" evidence="2">
    <location>
        <begin position="35"/>
        <end position="56"/>
    </location>
</feature>
<keyword evidence="2" id="KW-1133">Transmembrane helix</keyword>
<dbReference type="STRING" id="77586.A0A0D9WL67"/>
<protein>
    <recommendedName>
        <fullName evidence="3">DUF4220 domain-containing protein</fullName>
    </recommendedName>
</protein>
<proteinExistence type="predicted"/>
<evidence type="ECO:0000259" key="3">
    <source>
        <dbReference type="Pfam" id="PF13968"/>
    </source>
</evidence>
<evidence type="ECO:0000256" key="2">
    <source>
        <dbReference type="SAM" id="Phobius"/>
    </source>
</evidence>
<accession>A0A0D9WL67</accession>
<reference evidence="5" key="2">
    <citation type="submission" date="2013-12" db="EMBL/GenBank/DDBJ databases">
        <authorList>
            <person name="Yu Y."/>
            <person name="Lee S."/>
            <person name="de Baynast K."/>
            <person name="Wissotski M."/>
            <person name="Liu L."/>
            <person name="Talag J."/>
            <person name="Goicoechea J."/>
            <person name="Angelova A."/>
            <person name="Jetty R."/>
            <person name="Kudrna D."/>
            <person name="Golser W."/>
            <person name="Rivera L."/>
            <person name="Zhang J."/>
            <person name="Wing R."/>
        </authorList>
    </citation>
    <scope>NUCLEOTIDE SEQUENCE</scope>
</reference>
<feature type="region of interest" description="Disordered" evidence="1">
    <location>
        <begin position="820"/>
        <end position="869"/>
    </location>
</feature>
<dbReference type="InterPro" id="IPR025315">
    <property type="entry name" value="DUF4220"/>
</dbReference>
<keyword evidence="2" id="KW-0812">Transmembrane</keyword>
<feature type="transmembrane region" description="Helical" evidence="2">
    <location>
        <begin position="448"/>
        <end position="467"/>
    </location>
</feature>
<dbReference type="Proteomes" id="UP000032180">
    <property type="component" value="Chromosome 6"/>
</dbReference>
<feature type="transmembrane region" description="Helical" evidence="2">
    <location>
        <begin position="68"/>
        <end position="89"/>
    </location>
</feature>
<evidence type="ECO:0000313" key="5">
    <source>
        <dbReference type="Proteomes" id="UP000032180"/>
    </source>
</evidence>
<feature type="transmembrane region" description="Helical" evidence="2">
    <location>
        <begin position="346"/>
        <end position="366"/>
    </location>
</feature>
<feature type="compositionally biased region" description="Basic and acidic residues" evidence="1">
    <location>
        <begin position="821"/>
        <end position="830"/>
    </location>
</feature>
<dbReference type="Pfam" id="PF13968">
    <property type="entry name" value="DUF4220"/>
    <property type="match status" value="1"/>
</dbReference>
<dbReference type="PANTHER" id="PTHR31325">
    <property type="entry name" value="OS01G0798800 PROTEIN-RELATED"/>
    <property type="match status" value="1"/>
</dbReference>
<dbReference type="InterPro" id="IPR007658">
    <property type="entry name" value="DUF594"/>
</dbReference>
<keyword evidence="2" id="KW-0472">Membrane</keyword>
<dbReference type="Gramene" id="LPERR06G01140.1">
    <property type="protein sequence ID" value="LPERR06G01140.1"/>
    <property type="gene ID" value="LPERR06G01140"/>
</dbReference>